<reference evidence="2" key="1">
    <citation type="submission" date="2020-10" db="EMBL/GenBank/DDBJ databases">
        <authorList>
            <person name="Han B."/>
            <person name="Lu T."/>
            <person name="Zhao Q."/>
            <person name="Huang X."/>
            <person name="Zhao Y."/>
        </authorList>
    </citation>
    <scope>NUCLEOTIDE SEQUENCE</scope>
</reference>
<dbReference type="OrthoDB" id="5607at2759"/>
<dbReference type="PANTHER" id="PTHR46213:SF12">
    <property type="entry name" value="HHH-GPD DOMAIN-CONTAINING PROTEIN"/>
    <property type="match status" value="1"/>
</dbReference>
<dbReference type="GO" id="GO:0035514">
    <property type="term" value="F:DNA demethylase activity"/>
    <property type="evidence" value="ECO:0007669"/>
    <property type="project" value="InterPro"/>
</dbReference>
<dbReference type="Proteomes" id="UP000604825">
    <property type="component" value="Unassembled WGS sequence"/>
</dbReference>
<comment type="caution">
    <text evidence="2">The sequence shown here is derived from an EMBL/GenBank/DDBJ whole genome shotgun (WGS) entry which is preliminary data.</text>
</comment>
<protein>
    <submittedName>
        <fullName evidence="2">Uncharacterized protein</fullName>
    </submittedName>
</protein>
<dbReference type="GO" id="GO:0019104">
    <property type="term" value="F:DNA N-glycosylase activity"/>
    <property type="evidence" value="ECO:0007669"/>
    <property type="project" value="InterPro"/>
</dbReference>
<dbReference type="EMBL" id="CAJGYO010000014">
    <property type="protein sequence ID" value="CAD6267935.1"/>
    <property type="molecule type" value="Genomic_DNA"/>
</dbReference>
<gene>
    <name evidence="2" type="ORF">NCGR_LOCUS51240</name>
</gene>
<evidence type="ECO:0000256" key="1">
    <source>
        <dbReference type="SAM" id="MobiDB-lite"/>
    </source>
</evidence>
<sequence>MESSIELGTGELNPPVTSEKLSANSQAVNYAGAVEGTDINGKLVQKSKRKKHRPKVIKEGQSAKLQKPKTPKPPKENGNQPTGKRNYDQHGHLDLVSQTQETEIQTCPGDTQPSISGVEKSNVQVSCQWGGTRRSIISVDPIVDIQGLRTDCMPKRVNFDLNNSIASQMPTNYSSLMDSSGKFFQFGLREKVQTNQLLDSNSSLPVRCVSHLTSSVDHMRRPSANFDQYISTSQDCTKKSPIHYQMLSNYRIPENMAVASQYTERVSVGGNFNPEACIAEGAIIKQMAQCYRLPEIPFVPPKHNERDVMNGNLNEFSVENDYLKFSTNSNYQTGAAFGFHDSPGYSDVLAMGKKREHNATSGHQISFGIDFINSNRTRKFCSDDPLSTSSQTSYYPEACKRMRPEDHSNHLNGTTGKLSSSSAFSDGSNTNKVSAMNPGIGTLADIQRLMALEKSQASKQMIDFVTSQNNMIHERTGLALQNITDKGFIALPNKQFRSFTAQNVPLPGSTVNQLGESNILRNGVHQIQPWEITSRPHRSSDIFALPNKCQEGHNHCTATTADEHIRTTSDEVVRSLTQRASQRTTNGNYNLNSSIVTAEANITEKPRKRGRPRKVVSPNGITYASEPSTGITPRMSTVESKSSDQDKEIHGGVIPQATAASVDPLDGIIQKIKLLSINGPDKVVAEVPKNALVPYEGEFGALVAFEGKTKKSRSRAKVNIDPVTTMTWNLLMGPDMGDGAEGLDKDKEKWLDEERRVFRGRVDSFIARMHLVQGLFNR</sequence>
<dbReference type="PANTHER" id="PTHR46213">
    <property type="entry name" value="TRANSCRIPTIONAL ACTIVATOR DEMETER"/>
    <property type="match status" value="1"/>
</dbReference>
<evidence type="ECO:0000313" key="3">
    <source>
        <dbReference type="Proteomes" id="UP000604825"/>
    </source>
</evidence>
<dbReference type="InterPro" id="IPR044811">
    <property type="entry name" value="DME/ROS1"/>
</dbReference>
<name>A0A811RDD7_9POAL</name>
<proteinExistence type="predicted"/>
<dbReference type="AlphaFoldDB" id="A0A811RDD7"/>
<dbReference type="GO" id="GO:0141166">
    <property type="term" value="P:chromosomal 5-methylcytosine DNA demethylation pathway"/>
    <property type="evidence" value="ECO:0007669"/>
    <property type="project" value="InterPro"/>
</dbReference>
<evidence type="ECO:0000313" key="2">
    <source>
        <dbReference type="EMBL" id="CAD6267935.1"/>
    </source>
</evidence>
<accession>A0A811RDD7</accession>
<organism evidence="2 3">
    <name type="scientific">Miscanthus lutarioriparius</name>
    <dbReference type="NCBI Taxonomy" id="422564"/>
    <lineage>
        <taxon>Eukaryota</taxon>
        <taxon>Viridiplantae</taxon>
        <taxon>Streptophyta</taxon>
        <taxon>Embryophyta</taxon>
        <taxon>Tracheophyta</taxon>
        <taxon>Spermatophyta</taxon>
        <taxon>Magnoliopsida</taxon>
        <taxon>Liliopsida</taxon>
        <taxon>Poales</taxon>
        <taxon>Poaceae</taxon>
        <taxon>PACMAD clade</taxon>
        <taxon>Panicoideae</taxon>
        <taxon>Andropogonodae</taxon>
        <taxon>Andropogoneae</taxon>
        <taxon>Saccharinae</taxon>
        <taxon>Miscanthus</taxon>
    </lineage>
</organism>
<feature type="compositionally biased region" description="Polar residues" evidence="1">
    <location>
        <begin position="410"/>
        <end position="432"/>
    </location>
</feature>
<feature type="compositionally biased region" description="Polar residues" evidence="1">
    <location>
        <begin position="619"/>
        <end position="637"/>
    </location>
</feature>
<feature type="region of interest" description="Disordered" evidence="1">
    <location>
        <begin position="1"/>
        <end position="89"/>
    </location>
</feature>
<feature type="region of interest" description="Disordered" evidence="1">
    <location>
        <begin position="604"/>
        <end position="637"/>
    </location>
</feature>
<feature type="compositionally biased region" description="Basic residues" evidence="1">
    <location>
        <begin position="45"/>
        <end position="55"/>
    </location>
</feature>
<keyword evidence="3" id="KW-1185">Reference proteome</keyword>
<feature type="compositionally biased region" description="Polar residues" evidence="1">
    <location>
        <begin position="15"/>
        <end position="28"/>
    </location>
</feature>
<feature type="region of interest" description="Disordered" evidence="1">
    <location>
        <begin position="404"/>
        <end position="432"/>
    </location>
</feature>